<organism evidence="2 3">
    <name type="scientific">Pleurodeles waltl</name>
    <name type="common">Iberian ribbed newt</name>
    <dbReference type="NCBI Taxonomy" id="8319"/>
    <lineage>
        <taxon>Eukaryota</taxon>
        <taxon>Metazoa</taxon>
        <taxon>Chordata</taxon>
        <taxon>Craniata</taxon>
        <taxon>Vertebrata</taxon>
        <taxon>Euteleostomi</taxon>
        <taxon>Amphibia</taxon>
        <taxon>Batrachia</taxon>
        <taxon>Caudata</taxon>
        <taxon>Salamandroidea</taxon>
        <taxon>Salamandridae</taxon>
        <taxon>Pleurodelinae</taxon>
        <taxon>Pleurodeles</taxon>
    </lineage>
</organism>
<feature type="region of interest" description="Disordered" evidence="1">
    <location>
        <begin position="81"/>
        <end position="118"/>
    </location>
</feature>
<dbReference type="Proteomes" id="UP001066276">
    <property type="component" value="Chromosome 9"/>
</dbReference>
<proteinExistence type="predicted"/>
<comment type="caution">
    <text evidence="2">The sequence shown here is derived from an EMBL/GenBank/DDBJ whole genome shotgun (WGS) entry which is preliminary data.</text>
</comment>
<evidence type="ECO:0000313" key="2">
    <source>
        <dbReference type="EMBL" id="KAJ1108760.1"/>
    </source>
</evidence>
<gene>
    <name evidence="2" type="ORF">NDU88_006130</name>
</gene>
<evidence type="ECO:0000313" key="3">
    <source>
        <dbReference type="Proteomes" id="UP001066276"/>
    </source>
</evidence>
<protein>
    <submittedName>
        <fullName evidence="2">Uncharacterized protein</fullName>
    </submittedName>
</protein>
<dbReference type="EMBL" id="JANPWB010000013">
    <property type="protein sequence ID" value="KAJ1108760.1"/>
    <property type="molecule type" value="Genomic_DNA"/>
</dbReference>
<reference evidence="2" key="1">
    <citation type="journal article" date="2022" name="bioRxiv">
        <title>Sequencing and chromosome-scale assembly of the giantPleurodeles waltlgenome.</title>
        <authorList>
            <person name="Brown T."/>
            <person name="Elewa A."/>
            <person name="Iarovenko S."/>
            <person name="Subramanian E."/>
            <person name="Araus A.J."/>
            <person name="Petzold A."/>
            <person name="Susuki M."/>
            <person name="Suzuki K.-i.T."/>
            <person name="Hayashi T."/>
            <person name="Toyoda A."/>
            <person name="Oliveira C."/>
            <person name="Osipova E."/>
            <person name="Leigh N.D."/>
            <person name="Simon A."/>
            <person name="Yun M.H."/>
        </authorList>
    </citation>
    <scope>NUCLEOTIDE SEQUENCE</scope>
    <source>
        <strain evidence="2">20211129_DDA</strain>
        <tissue evidence="2">Liver</tissue>
    </source>
</reference>
<dbReference type="AlphaFoldDB" id="A0AAV7N1F6"/>
<sequence>MELRRRTWRAAWRLLAERVPGLVGVTGGHPQGCCCRTRLGLMCRRLAEDSGSLGWSSDGPDGDVGWVRATLELKGAREKLHAFPSRGAQADPAQEQRPKRRFAACQGQQRLAERPKRL</sequence>
<keyword evidence="3" id="KW-1185">Reference proteome</keyword>
<name>A0AAV7N1F6_PLEWA</name>
<accession>A0AAV7N1F6</accession>
<evidence type="ECO:0000256" key="1">
    <source>
        <dbReference type="SAM" id="MobiDB-lite"/>
    </source>
</evidence>